<reference evidence="10" key="1">
    <citation type="journal article" date="2023" name="IScience">
        <title>Live-bearing cockroach genome reveals convergent evolutionary mechanisms linked to viviparity in insects and beyond.</title>
        <authorList>
            <person name="Fouks B."/>
            <person name="Harrison M.C."/>
            <person name="Mikhailova A.A."/>
            <person name="Marchal E."/>
            <person name="English S."/>
            <person name="Carruthers M."/>
            <person name="Jennings E.C."/>
            <person name="Chiamaka E.L."/>
            <person name="Frigard R.A."/>
            <person name="Pippel M."/>
            <person name="Attardo G.M."/>
            <person name="Benoit J.B."/>
            <person name="Bornberg-Bauer E."/>
            <person name="Tobe S.S."/>
        </authorList>
    </citation>
    <scope>NUCLEOTIDE SEQUENCE</scope>
    <source>
        <strain evidence="10">Stay&amp;Tobe</strain>
    </source>
</reference>
<name>A0AAD8EL12_DIPPU</name>
<evidence type="ECO:0000256" key="7">
    <source>
        <dbReference type="ARBA" id="ARBA00023033"/>
    </source>
</evidence>
<dbReference type="FunFam" id="1.10.630.10:FF:000006">
    <property type="entry name" value="Cytochrome P450 302a1, mitochondrial"/>
    <property type="match status" value="1"/>
</dbReference>
<gene>
    <name evidence="10" type="ORF">L9F63_014504</name>
</gene>
<dbReference type="Proteomes" id="UP001233999">
    <property type="component" value="Unassembled WGS sequence"/>
</dbReference>
<dbReference type="GO" id="GO:0016705">
    <property type="term" value="F:oxidoreductase activity, acting on paired donors, with incorporation or reduction of molecular oxygen"/>
    <property type="evidence" value="ECO:0007669"/>
    <property type="project" value="InterPro"/>
</dbReference>
<accession>A0AAD8EL12</accession>
<evidence type="ECO:0000256" key="5">
    <source>
        <dbReference type="ARBA" id="ARBA00023002"/>
    </source>
</evidence>
<dbReference type="InterPro" id="IPR017972">
    <property type="entry name" value="Cyt_P450_CS"/>
</dbReference>
<keyword evidence="5 9" id="KW-0560">Oxidoreductase</keyword>
<dbReference type="PANTHER" id="PTHR24279">
    <property type="entry name" value="CYTOCHROME P450"/>
    <property type="match status" value="1"/>
</dbReference>
<protein>
    <recommendedName>
        <fullName evidence="12">Cytochrome P450</fullName>
    </recommendedName>
</protein>
<comment type="similarity">
    <text evidence="2 9">Belongs to the cytochrome P450 family.</text>
</comment>
<dbReference type="PANTHER" id="PTHR24279:SF120">
    <property type="entry name" value="CYTOCHROME P450"/>
    <property type="match status" value="1"/>
</dbReference>
<comment type="caution">
    <text evidence="10">The sequence shown here is derived from an EMBL/GenBank/DDBJ whole genome shotgun (WGS) entry which is preliminary data.</text>
</comment>
<evidence type="ECO:0008006" key="12">
    <source>
        <dbReference type="Google" id="ProtNLM"/>
    </source>
</evidence>
<dbReference type="CDD" id="cd11054">
    <property type="entry name" value="CYP24A1-like"/>
    <property type="match status" value="1"/>
</dbReference>
<dbReference type="AlphaFoldDB" id="A0AAD8EL12"/>
<evidence type="ECO:0000256" key="3">
    <source>
        <dbReference type="ARBA" id="ARBA00022617"/>
    </source>
</evidence>
<evidence type="ECO:0000313" key="11">
    <source>
        <dbReference type="Proteomes" id="UP001233999"/>
    </source>
</evidence>
<evidence type="ECO:0000256" key="6">
    <source>
        <dbReference type="ARBA" id="ARBA00023004"/>
    </source>
</evidence>
<organism evidence="10 11">
    <name type="scientific">Diploptera punctata</name>
    <name type="common">Pacific beetle cockroach</name>
    <dbReference type="NCBI Taxonomy" id="6984"/>
    <lineage>
        <taxon>Eukaryota</taxon>
        <taxon>Metazoa</taxon>
        <taxon>Ecdysozoa</taxon>
        <taxon>Arthropoda</taxon>
        <taxon>Hexapoda</taxon>
        <taxon>Insecta</taxon>
        <taxon>Pterygota</taxon>
        <taxon>Neoptera</taxon>
        <taxon>Polyneoptera</taxon>
        <taxon>Dictyoptera</taxon>
        <taxon>Blattodea</taxon>
        <taxon>Blaberoidea</taxon>
        <taxon>Blaberidae</taxon>
        <taxon>Diplopterinae</taxon>
        <taxon>Diploptera</taxon>
    </lineage>
</organism>
<evidence type="ECO:0000313" key="10">
    <source>
        <dbReference type="EMBL" id="KAJ9594071.1"/>
    </source>
</evidence>
<dbReference type="GO" id="GO:0004497">
    <property type="term" value="F:monooxygenase activity"/>
    <property type="evidence" value="ECO:0007669"/>
    <property type="project" value="UniProtKB-KW"/>
</dbReference>
<keyword evidence="4 8" id="KW-0479">Metal-binding</keyword>
<dbReference type="PRINTS" id="PR00463">
    <property type="entry name" value="EP450I"/>
</dbReference>
<dbReference type="InterPro" id="IPR050479">
    <property type="entry name" value="CYP11_CYP27_families"/>
</dbReference>
<dbReference type="SUPFAM" id="SSF48264">
    <property type="entry name" value="Cytochrome P450"/>
    <property type="match status" value="1"/>
</dbReference>
<dbReference type="GO" id="GO:0005506">
    <property type="term" value="F:iron ion binding"/>
    <property type="evidence" value="ECO:0007669"/>
    <property type="project" value="InterPro"/>
</dbReference>
<evidence type="ECO:0000256" key="2">
    <source>
        <dbReference type="ARBA" id="ARBA00010617"/>
    </source>
</evidence>
<dbReference type="EMBL" id="JASPKZ010003075">
    <property type="protein sequence ID" value="KAJ9594071.1"/>
    <property type="molecule type" value="Genomic_DNA"/>
</dbReference>
<keyword evidence="11" id="KW-1185">Reference proteome</keyword>
<evidence type="ECO:0000256" key="9">
    <source>
        <dbReference type="RuleBase" id="RU000461"/>
    </source>
</evidence>
<reference evidence="10" key="2">
    <citation type="submission" date="2023-05" db="EMBL/GenBank/DDBJ databases">
        <authorList>
            <person name="Fouks B."/>
        </authorList>
    </citation>
    <scope>NUCLEOTIDE SEQUENCE</scope>
    <source>
        <strain evidence="10">Stay&amp;Tobe</strain>
        <tissue evidence="10">Testes</tissue>
    </source>
</reference>
<dbReference type="PRINTS" id="PR00385">
    <property type="entry name" value="P450"/>
</dbReference>
<dbReference type="Pfam" id="PF00067">
    <property type="entry name" value="p450"/>
    <property type="match status" value="1"/>
</dbReference>
<proteinExistence type="inferred from homology"/>
<keyword evidence="6 8" id="KW-0408">Iron</keyword>
<dbReference type="InterPro" id="IPR036396">
    <property type="entry name" value="Cyt_P450_sf"/>
</dbReference>
<evidence type="ECO:0000256" key="1">
    <source>
        <dbReference type="ARBA" id="ARBA00001971"/>
    </source>
</evidence>
<dbReference type="InterPro" id="IPR002401">
    <property type="entry name" value="Cyt_P450_E_grp-I"/>
</dbReference>
<dbReference type="GO" id="GO:0020037">
    <property type="term" value="F:heme binding"/>
    <property type="evidence" value="ECO:0007669"/>
    <property type="project" value="InterPro"/>
</dbReference>
<evidence type="ECO:0000256" key="4">
    <source>
        <dbReference type="ARBA" id="ARBA00022723"/>
    </source>
</evidence>
<dbReference type="InterPro" id="IPR001128">
    <property type="entry name" value="Cyt_P450"/>
</dbReference>
<keyword evidence="3 8" id="KW-0349">Heme</keyword>
<dbReference type="Gene3D" id="1.10.630.10">
    <property type="entry name" value="Cytochrome P450"/>
    <property type="match status" value="1"/>
</dbReference>
<sequence length="526" mass="60524">MLRRVASNSVYMGRQNVTSLMVKKNKATVAATESLQDEWVSAKPFEEIPGPKPLPLIGNMWRFMPLIGSIPTDIVRLQDYFYKKYGDISKLEHIPGKNNAVFLFNVEDLEKVYRNDGPWPIRPGIISMLYYRKVTRKDLFEGVGGALLTHGKEWHDFRSAVNQIMMQPRSTKLYVQPIDAVAADFIERIRIIRDEKLEMPDDFANELCKWALESIVYIALDKRLGCLANDLESDSEPQKMINAVNVMLESIFLLDMTISPWRLISTPQWRKFVKASDFFNELCIKYINEAIERLKTLNDADRELTVLEKILAKEENPKTAMVMALDMMTAGVDTTSFTTATILHFLGTHAEKQDKAFQEIESFIKDKDQPVTSEILNELKYLKACIKEAMRLQPVAVGTARTLTKDIVLSGYKVPKGTDAVMTHSYLSKMDRHFPEAEKFIPERWLKSSEHHRSQSQDTHPFVSLPFGYGPRSCLGKRFALLEIETVLAKILRNFRVEYNYGELEYQSRLLVTPVSKLKFKMIERE</sequence>
<feature type="binding site" description="axial binding residue" evidence="8">
    <location>
        <position position="474"/>
    </location>
    <ligand>
        <name>heme</name>
        <dbReference type="ChEBI" id="CHEBI:30413"/>
    </ligand>
    <ligandPart>
        <name>Fe</name>
        <dbReference type="ChEBI" id="CHEBI:18248"/>
    </ligandPart>
</feature>
<comment type="cofactor">
    <cofactor evidence="1 8">
        <name>heme</name>
        <dbReference type="ChEBI" id="CHEBI:30413"/>
    </cofactor>
</comment>
<dbReference type="PROSITE" id="PS00086">
    <property type="entry name" value="CYTOCHROME_P450"/>
    <property type="match status" value="1"/>
</dbReference>
<evidence type="ECO:0000256" key="8">
    <source>
        <dbReference type="PIRSR" id="PIRSR602401-1"/>
    </source>
</evidence>
<keyword evidence="7 9" id="KW-0503">Monooxygenase</keyword>